<protein>
    <submittedName>
        <fullName evidence="1">Uncharacterized protein</fullName>
    </submittedName>
</protein>
<sequence>MTDKNQVYWTYNLPLQVWPDEDGKDARILNYMPRKECVIDVSLSEVIGSQSRDEFFESAALRLENLARLMRACKNDSKAVVYYHDAGMETEPTND</sequence>
<comment type="caution">
    <text evidence="1">The sequence shown here is derived from an EMBL/GenBank/DDBJ whole genome shotgun (WGS) entry which is preliminary data.</text>
</comment>
<proteinExistence type="predicted"/>
<dbReference type="Proteomes" id="UP000317763">
    <property type="component" value="Unassembled WGS sequence"/>
</dbReference>
<gene>
    <name evidence="1" type="ORF">Ttaiw_00830</name>
</gene>
<accession>A0A554XB18</accession>
<dbReference type="RefSeq" id="WP_143897564.1">
    <property type="nucleotide sequence ID" value="NZ_CP083911.1"/>
</dbReference>
<dbReference type="EMBL" id="VJOM01000006">
    <property type="protein sequence ID" value="TSE32969.1"/>
    <property type="molecule type" value="Genomic_DNA"/>
</dbReference>
<reference evidence="1 2" key="1">
    <citation type="submission" date="2019-07" db="EMBL/GenBank/DDBJ databases">
        <title>Tepidimonas taiwanensis I1-1 draft genome.</title>
        <authorList>
            <person name="Da Costa M.S."/>
            <person name="Froufe H.J.C."/>
            <person name="Egas C."/>
            <person name="Albuquerque L."/>
        </authorList>
    </citation>
    <scope>NUCLEOTIDE SEQUENCE [LARGE SCALE GENOMIC DNA]</scope>
    <source>
        <strain evidence="1 2">I1-1</strain>
    </source>
</reference>
<keyword evidence="2" id="KW-1185">Reference proteome</keyword>
<organism evidence="1 2">
    <name type="scientific">Tepidimonas taiwanensis</name>
    <dbReference type="NCBI Taxonomy" id="307486"/>
    <lineage>
        <taxon>Bacteria</taxon>
        <taxon>Pseudomonadati</taxon>
        <taxon>Pseudomonadota</taxon>
        <taxon>Betaproteobacteria</taxon>
        <taxon>Burkholderiales</taxon>
        <taxon>Tepidimonas</taxon>
    </lineage>
</organism>
<dbReference type="AlphaFoldDB" id="A0A554XB18"/>
<name>A0A554XB18_9BURK</name>
<evidence type="ECO:0000313" key="1">
    <source>
        <dbReference type="EMBL" id="TSE32969.1"/>
    </source>
</evidence>
<evidence type="ECO:0000313" key="2">
    <source>
        <dbReference type="Proteomes" id="UP000317763"/>
    </source>
</evidence>